<dbReference type="Pfam" id="PF07714">
    <property type="entry name" value="PK_Tyr_Ser-Thr"/>
    <property type="match status" value="1"/>
</dbReference>
<dbReference type="GO" id="GO:0051897">
    <property type="term" value="P:positive regulation of phosphatidylinositol 3-kinase/protein kinase B signal transduction"/>
    <property type="evidence" value="ECO:0007669"/>
    <property type="project" value="TreeGrafter"/>
</dbReference>
<reference evidence="11 12" key="1">
    <citation type="submission" date="2022-05" db="EMBL/GenBank/DDBJ databases">
        <title>A multi-omics perspective on studying reproductive biology in Daphnia sinensis.</title>
        <authorList>
            <person name="Jia J."/>
        </authorList>
    </citation>
    <scope>NUCLEOTIDE SEQUENCE [LARGE SCALE GENOMIC DNA]</scope>
    <source>
        <strain evidence="11 12">WSL</strain>
    </source>
</reference>
<dbReference type="InterPro" id="IPR000719">
    <property type="entry name" value="Prot_kinase_dom"/>
</dbReference>
<dbReference type="GO" id="GO:0005009">
    <property type="term" value="F:insulin receptor activity"/>
    <property type="evidence" value="ECO:0007669"/>
    <property type="project" value="TreeGrafter"/>
</dbReference>
<evidence type="ECO:0000256" key="6">
    <source>
        <dbReference type="ARBA" id="ARBA00022840"/>
    </source>
</evidence>
<dbReference type="GO" id="GO:0043410">
    <property type="term" value="P:positive regulation of MAPK cascade"/>
    <property type="evidence" value="ECO:0007669"/>
    <property type="project" value="TreeGrafter"/>
</dbReference>
<evidence type="ECO:0000256" key="2">
    <source>
        <dbReference type="ARBA" id="ARBA00022692"/>
    </source>
</evidence>
<evidence type="ECO:0000313" key="11">
    <source>
        <dbReference type="EMBL" id="KAI9561262.1"/>
    </source>
</evidence>
<dbReference type="InterPro" id="IPR050122">
    <property type="entry name" value="RTK"/>
</dbReference>
<dbReference type="Gene3D" id="1.10.510.10">
    <property type="entry name" value="Transferase(Phosphotransferase) domain 1"/>
    <property type="match status" value="1"/>
</dbReference>
<evidence type="ECO:0000259" key="10">
    <source>
        <dbReference type="PROSITE" id="PS50011"/>
    </source>
</evidence>
<dbReference type="AlphaFoldDB" id="A0AAD5KY02"/>
<feature type="transmembrane region" description="Helical" evidence="9">
    <location>
        <begin position="97"/>
        <end position="116"/>
    </location>
</feature>
<keyword evidence="6" id="KW-0067">ATP-binding</keyword>
<dbReference type="PRINTS" id="PR00109">
    <property type="entry name" value="TYRKINASE"/>
</dbReference>
<keyword evidence="8 9" id="KW-0472">Membrane</keyword>
<comment type="subcellular location">
    <subcellularLocation>
        <location evidence="1">Membrane</location>
        <topology evidence="1">Single-pass type I membrane protein</topology>
    </subcellularLocation>
</comment>
<dbReference type="Proteomes" id="UP000820818">
    <property type="component" value="Linkage Group LG3"/>
</dbReference>
<keyword evidence="12" id="KW-1185">Reference proteome</keyword>
<dbReference type="InterPro" id="IPR001245">
    <property type="entry name" value="Ser-Thr/Tyr_kinase_cat_dom"/>
</dbReference>
<dbReference type="SUPFAM" id="SSF56112">
    <property type="entry name" value="Protein kinase-like (PK-like)"/>
    <property type="match status" value="1"/>
</dbReference>
<dbReference type="GO" id="GO:0042593">
    <property type="term" value="P:glucose homeostasis"/>
    <property type="evidence" value="ECO:0007669"/>
    <property type="project" value="TreeGrafter"/>
</dbReference>
<dbReference type="PROSITE" id="PS50011">
    <property type="entry name" value="PROTEIN_KINASE_DOM"/>
    <property type="match status" value="1"/>
</dbReference>
<keyword evidence="2 9" id="KW-0812">Transmembrane</keyword>
<dbReference type="SMART" id="SM00219">
    <property type="entry name" value="TyrKc"/>
    <property type="match status" value="1"/>
</dbReference>
<evidence type="ECO:0000256" key="1">
    <source>
        <dbReference type="ARBA" id="ARBA00004479"/>
    </source>
</evidence>
<accession>A0AAD5KY02</accession>
<comment type="caution">
    <text evidence="11">The sequence shown here is derived from an EMBL/GenBank/DDBJ whole genome shotgun (WGS) entry which is preliminary data.</text>
</comment>
<keyword evidence="11" id="KW-0675">Receptor</keyword>
<gene>
    <name evidence="11" type="ORF">GHT06_012218</name>
</gene>
<evidence type="ECO:0000256" key="8">
    <source>
        <dbReference type="ARBA" id="ARBA00023136"/>
    </source>
</evidence>
<dbReference type="PANTHER" id="PTHR24416:SF525">
    <property type="entry name" value="INSULIN-LIKE RECEPTOR"/>
    <property type="match status" value="1"/>
</dbReference>
<keyword evidence="3" id="KW-0732">Signal</keyword>
<name>A0AAD5KY02_9CRUS</name>
<evidence type="ECO:0000256" key="7">
    <source>
        <dbReference type="ARBA" id="ARBA00022989"/>
    </source>
</evidence>
<feature type="domain" description="Protein kinase" evidence="10">
    <location>
        <begin position="1"/>
        <end position="294"/>
    </location>
</feature>
<feature type="transmembrane region" description="Helical" evidence="9">
    <location>
        <begin position="55"/>
        <end position="77"/>
    </location>
</feature>
<dbReference type="GO" id="GO:0043560">
    <property type="term" value="F:insulin receptor substrate binding"/>
    <property type="evidence" value="ECO:0007669"/>
    <property type="project" value="TreeGrafter"/>
</dbReference>
<proteinExistence type="predicted"/>
<dbReference type="GO" id="GO:0030424">
    <property type="term" value="C:axon"/>
    <property type="evidence" value="ECO:0007669"/>
    <property type="project" value="TreeGrafter"/>
</dbReference>
<organism evidence="11 12">
    <name type="scientific">Daphnia sinensis</name>
    <dbReference type="NCBI Taxonomy" id="1820382"/>
    <lineage>
        <taxon>Eukaryota</taxon>
        <taxon>Metazoa</taxon>
        <taxon>Ecdysozoa</taxon>
        <taxon>Arthropoda</taxon>
        <taxon>Crustacea</taxon>
        <taxon>Branchiopoda</taxon>
        <taxon>Diplostraca</taxon>
        <taxon>Cladocera</taxon>
        <taxon>Anomopoda</taxon>
        <taxon>Daphniidae</taxon>
        <taxon>Daphnia</taxon>
        <taxon>Daphnia similis group</taxon>
    </lineage>
</organism>
<evidence type="ECO:0000256" key="9">
    <source>
        <dbReference type="SAM" id="Phobius"/>
    </source>
</evidence>
<dbReference type="InterPro" id="IPR020635">
    <property type="entry name" value="Tyr_kinase_cat_dom"/>
</dbReference>
<keyword evidence="7 9" id="KW-1133">Transmembrane helix</keyword>
<keyword evidence="5" id="KW-0547">Nucleotide-binding</keyword>
<evidence type="ECO:0000256" key="4">
    <source>
        <dbReference type="ARBA" id="ARBA00022737"/>
    </source>
</evidence>
<dbReference type="InterPro" id="IPR011009">
    <property type="entry name" value="Kinase-like_dom_sf"/>
</dbReference>
<dbReference type="PANTHER" id="PTHR24416">
    <property type="entry name" value="TYROSINE-PROTEIN KINASE RECEPTOR"/>
    <property type="match status" value="1"/>
</dbReference>
<evidence type="ECO:0000256" key="3">
    <source>
        <dbReference type="ARBA" id="ARBA00022729"/>
    </source>
</evidence>
<dbReference type="GO" id="GO:0005899">
    <property type="term" value="C:insulin receptor complex"/>
    <property type="evidence" value="ECO:0007669"/>
    <property type="project" value="TreeGrafter"/>
</dbReference>
<protein>
    <submittedName>
        <fullName evidence="11">Insulin receptor</fullName>
    </submittedName>
</protein>
<dbReference type="GO" id="GO:0005524">
    <property type="term" value="F:ATP binding"/>
    <property type="evidence" value="ECO:0007669"/>
    <property type="project" value="UniProtKB-KW"/>
</dbReference>
<evidence type="ECO:0000256" key="5">
    <source>
        <dbReference type="ARBA" id="ARBA00022741"/>
    </source>
</evidence>
<keyword evidence="4" id="KW-0677">Repeat</keyword>
<sequence>MQVNVPNVQLVVMDGDFVGTMTTVRKSAQVNAVATRATSAMFANTSSTAPIADSFVIRTIVCLKGGTLAHLLIGYIFHQTIKQEHFKGLGGKILTGILVLVLIVAILILCIGHFLMKKKKNKDEQGIISINPDFHKCFPDEWEVDYPVKIVIIHEQGQGASGMDYEDVLRKTVKRTSFKWLAPESLRDGVYTSQRDVWSFGVVLWEMTTLASQLYQGLTNEQVLKYVIDGGVMERPEGCPDRPYIFPESCWQFLAKKRPTFIDLIENLLPDDSRQLMLIDPLVYAPQLTYRHVF</sequence>
<evidence type="ECO:0000313" key="12">
    <source>
        <dbReference type="Proteomes" id="UP000820818"/>
    </source>
</evidence>
<dbReference type="EMBL" id="WJBH02000003">
    <property type="protein sequence ID" value="KAI9561262.1"/>
    <property type="molecule type" value="Genomic_DNA"/>
</dbReference>